<proteinExistence type="inferred from homology"/>
<dbReference type="PANTHER" id="PTHR21625:SF1">
    <property type="entry name" value="DYNEIN REGULATORY COMPLEX PROTEIN 1"/>
    <property type="match status" value="1"/>
</dbReference>
<feature type="compositionally biased region" description="Polar residues" evidence="4">
    <location>
        <begin position="522"/>
        <end position="536"/>
    </location>
</feature>
<evidence type="ECO:0000256" key="1">
    <source>
        <dbReference type="ARBA" id="ARBA00009688"/>
    </source>
</evidence>
<feature type="coiled-coil region" evidence="3">
    <location>
        <begin position="198"/>
        <end position="243"/>
    </location>
</feature>
<feature type="compositionally biased region" description="Acidic residues" evidence="4">
    <location>
        <begin position="367"/>
        <end position="390"/>
    </location>
</feature>
<evidence type="ECO:0000259" key="6">
    <source>
        <dbReference type="Pfam" id="PF14775"/>
    </source>
</evidence>
<evidence type="ECO:0000313" key="8">
    <source>
        <dbReference type="Proteomes" id="UP001281761"/>
    </source>
</evidence>
<dbReference type="Proteomes" id="UP001281761">
    <property type="component" value="Unassembled WGS sequence"/>
</dbReference>
<sequence>MTHLDAARQRLDVVKGEKQERITVVLLTNDEKERERREKEDRAISIRQQNRESEQDETKTLQAKAEMRAYRSKEKTDPASMKEEMEQTKVYYETIIESKDNLIIELKNNLTDKDRQYMKSLQTQRQDIENMLQTMKETYSEIVQSYQDELEKLESIYDKERGEQLETFHGEVDSLLDKRRKTEVAQLDTIRSTREVYGERLEKQRQRAIEQYNELNTTLENEIQDLEQQHAAMRNTVQLNQQKLQYDVKVLAARAKENSLTKSTQQAKAARVSEALTSIKEKLKETTTMYQTENQRLTEEYKRVTENFKELQSKFRHFELTDEKQFQELYAMHEENILGLARKVLQADKIITEQQLGLEWEAPVISTDDDEEDANEDEKEEEAAKEDEEREERKSVSSTELTAATRFPTAIRQMLSMIVDECGFLAVGSEGVPQQTNKHHRTEEEEVLMADAILNTLNVRTPSDLNRLFTYFVTDPSALDEDRQDDEEGAGTPQAPDEAISMIEPSEVVNAMKAFASDMNENKPTTANQPNATQANPGGGQGQGGQRGQHRQIKKKVVYWGAARQVIPDEQLRMWEILENAEMEYTTLLHDRQLLIEKANALREQNQELKTLLNSYLSRKINEELIHPPQHVLEMTEQVAPEALPHYDY</sequence>
<feature type="coiled-coil region" evidence="3">
    <location>
        <begin position="280"/>
        <end position="314"/>
    </location>
</feature>
<comment type="caution">
    <text evidence="7">The sequence shown here is derived from an EMBL/GenBank/DDBJ whole genome shotgun (WGS) entry which is preliminary data.</text>
</comment>
<dbReference type="InterPro" id="IPR039505">
    <property type="entry name" value="DRC1/2_N"/>
</dbReference>
<comment type="similarity">
    <text evidence="1">Belongs to the DRC1 family.</text>
</comment>
<dbReference type="Pfam" id="PF14775">
    <property type="entry name" value="NYD-SP28_assoc"/>
    <property type="match status" value="1"/>
</dbReference>
<keyword evidence="8" id="KW-1185">Reference proteome</keyword>
<feature type="compositionally biased region" description="Acidic residues" evidence="4">
    <location>
        <begin position="478"/>
        <end position="489"/>
    </location>
</feature>
<dbReference type="PANTHER" id="PTHR21625">
    <property type="entry name" value="NYD-SP28 PROTEIN"/>
    <property type="match status" value="1"/>
</dbReference>
<accession>A0ABQ9XTA9</accession>
<evidence type="ECO:0000256" key="3">
    <source>
        <dbReference type="SAM" id="Coils"/>
    </source>
</evidence>
<dbReference type="InterPro" id="IPR029440">
    <property type="entry name" value="DRC1_C"/>
</dbReference>
<organism evidence="7 8">
    <name type="scientific">Blattamonas nauphoetae</name>
    <dbReference type="NCBI Taxonomy" id="2049346"/>
    <lineage>
        <taxon>Eukaryota</taxon>
        <taxon>Metamonada</taxon>
        <taxon>Preaxostyla</taxon>
        <taxon>Oxymonadida</taxon>
        <taxon>Blattamonas</taxon>
    </lineage>
</organism>
<feature type="domain" description="Dynein regulatory complex protein 1 C-terminal" evidence="6">
    <location>
        <begin position="559"/>
        <end position="617"/>
    </location>
</feature>
<feature type="coiled-coil region" evidence="3">
    <location>
        <begin position="592"/>
        <end position="619"/>
    </location>
</feature>
<dbReference type="EMBL" id="JARBJD010000075">
    <property type="protein sequence ID" value="KAK2954719.1"/>
    <property type="molecule type" value="Genomic_DNA"/>
</dbReference>
<feature type="domain" description="Dynein regulatory complex protein 1/2 N-terminal" evidence="5">
    <location>
        <begin position="29"/>
        <end position="128"/>
    </location>
</feature>
<feature type="region of interest" description="Disordered" evidence="4">
    <location>
        <begin position="30"/>
        <end position="59"/>
    </location>
</feature>
<dbReference type="InterPro" id="IPR039750">
    <property type="entry name" value="DRC1/DRC2"/>
</dbReference>
<name>A0ABQ9XTA9_9EUKA</name>
<feature type="region of interest" description="Disordered" evidence="4">
    <location>
        <begin position="520"/>
        <end position="550"/>
    </location>
</feature>
<feature type="region of interest" description="Disordered" evidence="4">
    <location>
        <begin position="478"/>
        <end position="503"/>
    </location>
</feature>
<evidence type="ECO:0000256" key="4">
    <source>
        <dbReference type="SAM" id="MobiDB-lite"/>
    </source>
</evidence>
<keyword evidence="2 3" id="KW-0175">Coiled coil</keyword>
<evidence type="ECO:0000259" key="5">
    <source>
        <dbReference type="Pfam" id="PF14772"/>
    </source>
</evidence>
<protein>
    <submittedName>
        <fullName evidence="7">Dynein regulatory complex protein 1</fullName>
    </submittedName>
</protein>
<gene>
    <name evidence="7" type="ORF">BLNAU_10375</name>
</gene>
<feature type="compositionally biased region" description="Gly residues" evidence="4">
    <location>
        <begin position="537"/>
        <end position="547"/>
    </location>
</feature>
<dbReference type="Pfam" id="PF14772">
    <property type="entry name" value="NYD-SP28"/>
    <property type="match status" value="1"/>
</dbReference>
<evidence type="ECO:0000313" key="7">
    <source>
        <dbReference type="EMBL" id="KAK2954719.1"/>
    </source>
</evidence>
<evidence type="ECO:0000256" key="2">
    <source>
        <dbReference type="ARBA" id="ARBA00023054"/>
    </source>
</evidence>
<reference evidence="7 8" key="1">
    <citation type="journal article" date="2022" name="bioRxiv">
        <title>Genomics of Preaxostyla Flagellates Illuminates Evolutionary Transitions and the Path Towards Mitochondrial Loss.</title>
        <authorList>
            <person name="Novak L.V.F."/>
            <person name="Treitli S.C."/>
            <person name="Pyrih J."/>
            <person name="Halakuc P."/>
            <person name="Pipaliya S.V."/>
            <person name="Vacek V."/>
            <person name="Brzon O."/>
            <person name="Soukal P."/>
            <person name="Eme L."/>
            <person name="Dacks J.B."/>
            <person name="Karnkowska A."/>
            <person name="Elias M."/>
            <person name="Hampl V."/>
        </authorList>
    </citation>
    <scope>NUCLEOTIDE SEQUENCE [LARGE SCALE GENOMIC DNA]</scope>
    <source>
        <strain evidence="7">NAU3</strain>
        <tissue evidence="7">Gut</tissue>
    </source>
</reference>
<feature type="coiled-coil region" evidence="3">
    <location>
        <begin position="118"/>
        <end position="163"/>
    </location>
</feature>
<feature type="region of interest" description="Disordered" evidence="4">
    <location>
        <begin position="361"/>
        <end position="401"/>
    </location>
</feature>